<proteinExistence type="predicted"/>
<evidence type="ECO:0000313" key="2">
    <source>
        <dbReference type="Proteomes" id="UP000000787"/>
    </source>
</evidence>
<dbReference type="EMBL" id="CP000875">
    <property type="protein sequence ID" value="ABX04028.1"/>
    <property type="molecule type" value="Genomic_DNA"/>
</dbReference>
<dbReference type="BioCyc" id="HAUR316274:GHYA-1404-MONOMER"/>
<organism evidence="1 2">
    <name type="scientific">Herpetosiphon aurantiacus (strain ATCC 23779 / DSM 785 / 114-95)</name>
    <dbReference type="NCBI Taxonomy" id="316274"/>
    <lineage>
        <taxon>Bacteria</taxon>
        <taxon>Bacillati</taxon>
        <taxon>Chloroflexota</taxon>
        <taxon>Chloroflexia</taxon>
        <taxon>Herpetosiphonales</taxon>
        <taxon>Herpetosiphonaceae</taxon>
        <taxon>Herpetosiphon</taxon>
    </lineage>
</organism>
<keyword evidence="2" id="KW-1185">Reference proteome</keyword>
<evidence type="ECO:0000313" key="1">
    <source>
        <dbReference type="EMBL" id="ABX04028.1"/>
    </source>
</evidence>
<dbReference type="STRING" id="316274.Haur_1383"/>
<protein>
    <recommendedName>
        <fullName evidence="3">Phage portal protein, SPP1 Gp6-like</fullName>
    </recommendedName>
</protein>
<reference evidence="1 2" key="1">
    <citation type="journal article" date="2011" name="Stand. Genomic Sci.">
        <title>Complete genome sequence of the filamentous gliding predatory bacterium Herpetosiphon aurantiacus type strain (114-95(T)).</title>
        <authorList>
            <person name="Kiss H."/>
            <person name="Nett M."/>
            <person name="Domin N."/>
            <person name="Martin K."/>
            <person name="Maresca J.A."/>
            <person name="Copeland A."/>
            <person name="Lapidus A."/>
            <person name="Lucas S."/>
            <person name="Berry K.W."/>
            <person name="Glavina Del Rio T."/>
            <person name="Dalin E."/>
            <person name="Tice H."/>
            <person name="Pitluck S."/>
            <person name="Richardson P."/>
            <person name="Bruce D."/>
            <person name="Goodwin L."/>
            <person name="Han C."/>
            <person name="Detter J.C."/>
            <person name="Schmutz J."/>
            <person name="Brettin T."/>
            <person name="Land M."/>
            <person name="Hauser L."/>
            <person name="Kyrpides N.C."/>
            <person name="Ivanova N."/>
            <person name="Goker M."/>
            <person name="Woyke T."/>
            <person name="Klenk H.P."/>
            <person name="Bryant D.A."/>
        </authorList>
    </citation>
    <scope>NUCLEOTIDE SEQUENCE [LARGE SCALE GENOMIC DNA]</scope>
    <source>
        <strain evidence="2">ATCC 23779 / DSM 785 / 114-95</strain>
    </source>
</reference>
<name>A9B2I3_HERA2</name>
<dbReference type="Proteomes" id="UP000000787">
    <property type="component" value="Chromosome"/>
</dbReference>
<evidence type="ECO:0008006" key="3">
    <source>
        <dbReference type="Google" id="ProtNLM"/>
    </source>
</evidence>
<dbReference type="eggNOG" id="ENOG5033Z51">
    <property type="taxonomic scope" value="Bacteria"/>
</dbReference>
<gene>
    <name evidence="1" type="ordered locus">Haur_1383</name>
</gene>
<accession>A9B2I3</accession>
<dbReference type="AlphaFoldDB" id="A9B2I3"/>
<dbReference type="HOGENOM" id="CLU_520510_0_0_0"/>
<dbReference type="InParanoid" id="A9B2I3"/>
<dbReference type="KEGG" id="hau:Haur_1383"/>
<sequence>MPTAFDNLSVEVAKKRLPTTPEAVKSAVLFRDGDHWQGGAAWTGPAPASTDKGATEVMTRIQREFVSSNVIAEVIERHANAVCGREPQWSYAVRRPLLEEEQPNPQEQGLLDEAEAAMTSWWDQRNVLGILQESIATAVVHGRAVLRLFVPPAYVEDNVIQVQETLADALNLIWLDWLAPEQAGVSRDKATMQACGVYVYTNDNKKEVAEVTFIDEGQTVMRTLEGEAMTGETRLPLMGHLLMIEIVCKPLIGLSMQQMQKALNMTLTMLQHNIVISGFVERVMTNAQMPFDEVDDPANPGKKLRVYRPYDIGPGKTTNLIGLPMREKDGQIERITGYTTPSVQWREPVPVGTFIDTDAAIYSRMLKECKQLHALLSGDAVASGESRKQALLDFAMSLGPTATALKQLVRWVLEAALALAAHFAGRAQAFDSLRADVTPRLWLGSLSSEERNFLLAAYEKGAISHDLFLSLIDVEDVDAEKARIAAEQEEKQARSARSLGAALAMQQARLDSGAASTGLEQPA</sequence>